<keyword evidence="7 9" id="KW-0460">Magnesium</keyword>
<reference evidence="11 12" key="1">
    <citation type="submission" date="2019-01" db="EMBL/GenBank/DDBJ databases">
        <title>Draft Genome and Complete Hox-Cluster Characterization of the Sterlet Sturgeon (Acipenser ruthenus).</title>
        <authorList>
            <person name="Wei Q."/>
        </authorList>
    </citation>
    <scope>NUCLEOTIDE SEQUENCE [LARGE SCALE GENOMIC DNA]</scope>
    <source>
        <strain evidence="11">WHYD16114868_AA</strain>
        <tissue evidence="11">Blood</tissue>
    </source>
</reference>
<dbReference type="InterPro" id="IPR005135">
    <property type="entry name" value="Endo/exonuclease/phosphatase"/>
</dbReference>
<dbReference type="GO" id="GO:0008081">
    <property type="term" value="F:phosphoric diester hydrolase activity"/>
    <property type="evidence" value="ECO:0007669"/>
    <property type="project" value="TreeGrafter"/>
</dbReference>
<dbReference type="GO" id="GO:0003906">
    <property type="term" value="F:DNA-(apurinic or apyrimidinic site) endonuclease activity"/>
    <property type="evidence" value="ECO:0007669"/>
    <property type="project" value="TreeGrafter"/>
</dbReference>
<accession>A0A444U471</accession>
<evidence type="ECO:0000259" key="10">
    <source>
        <dbReference type="Pfam" id="PF03372"/>
    </source>
</evidence>
<dbReference type="GO" id="GO:0006284">
    <property type="term" value="P:base-excision repair"/>
    <property type="evidence" value="ECO:0007669"/>
    <property type="project" value="TreeGrafter"/>
</dbReference>
<dbReference type="AlphaFoldDB" id="A0A444U471"/>
<evidence type="ECO:0000256" key="7">
    <source>
        <dbReference type="ARBA" id="ARBA00022842"/>
    </source>
</evidence>
<evidence type="ECO:0000256" key="6">
    <source>
        <dbReference type="ARBA" id="ARBA00022801"/>
    </source>
</evidence>
<evidence type="ECO:0000313" key="11">
    <source>
        <dbReference type="EMBL" id="RXM29941.1"/>
    </source>
</evidence>
<evidence type="ECO:0000256" key="8">
    <source>
        <dbReference type="ARBA" id="ARBA00023204"/>
    </source>
</evidence>
<dbReference type="GO" id="GO:0046872">
    <property type="term" value="F:metal ion binding"/>
    <property type="evidence" value="ECO:0007669"/>
    <property type="project" value="UniProtKB-KW"/>
</dbReference>
<keyword evidence="9" id="KW-0464">Manganese</keyword>
<evidence type="ECO:0000256" key="1">
    <source>
        <dbReference type="ARBA" id="ARBA00000493"/>
    </source>
</evidence>
<comment type="similarity">
    <text evidence="2">Belongs to the DNA repair enzymes AP/ExoA family.</text>
</comment>
<dbReference type="GO" id="GO:0008311">
    <property type="term" value="F:double-stranded DNA 3'-5' DNA exonuclease activity"/>
    <property type="evidence" value="ECO:0007669"/>
    <property type="project" value="UniProtKB-EC"/>
</dbReference>
<dbReference type="GO" id="GO:0003677">
    <property type="term" value="F:DNA binding"/>
    <property type="evidence" value="ECO:0007669"/>
    <property type="project" value="InterPro"/>
</dbReference>
<dbReference type="PANTHER" id="PTHR22748">
    <property type="entry name" value="AP ENDONUCLEASE"/>
    <property type="match status" value="1"/>
</dbReference>
<dbReference type="Gene3D" id="3.60.10.10">
    <property type="entry name" value="Endonuclease/exonuclease/phosphatase"/>
    <property type="match status" value="1"/>
</dbReference>
<dbReference type="InterPro" id="IPR036691">
    <property type="entry name" value="Endo/exonu/phosph_ase_sf"/>
</dbReference>
<comment type="cofactor">
    <cofactor evidence="9">
        <name>Mg(2+)</name>
        <dbReference type="ChEBI" id="CHEBI:18420"/>
    </cofactor>
    <cofactor evidence="9">
        <name>Mn(2+)</name>
        <dbReference type="ChEBI" id="CHEBI:29035"/>
    </cofactor>
    <text evidence="9">Probably binds two magnesium or manganese ions per subunit.</text>
</comment>
<evidence type="ECO:0000256" key="5">
    <source>
        <dbReference type="ARBA" id="ARBA00022763"/>
    </source>
</evidence>
<proteinExistence type="inferred from homology"/>
<comment type="caution">
    <text evidence="11">The sequence shown here is derived from an EMBL/GenBank/DDBJ whole genome shotgun (WGS) entry which is preliminary data.</text>
</comment>
<protein>
    <recommendedName>
        <fullName evidence="3">exodeoxyribonuclease III</fullName>
        <ecNumber evidence="3">3.1.11.2</ecNumber>
    </recommendedName>
</protein>
<dbReference type="GO" id="GO:0005634">
    <property type="term" value="C:nucleus"/>
    <property type="evidence" value="ECO:0007669"/>
    <property type="project" value="TreeGrafter"/>
</dbReference>
<feature type="binding site" evidence="9">
    <location>
        <position position="7"/>
    </location>
    <ligand>
        <name>Mg(2+)</name>
        <dbReference type="ChEBI" id="CHEBI:18420"/>
        <label>1</label>
    </ligand>
</feature>
<keyword evidence="6" id="KW-0378">Hydrolase</keyword>
<evidence type="ECO:0000256" key="2">
    <source>
        <dbReference type="ARBA" id="ARBA00007092"/>
    </source>
</evidence>
<dbReference type="SUPFAM" id="SSF56219">
    <property type="entry name" value="DNase I-like"/>
    <property type="match status" value="1"/>
</dbReference>
<evidence type="ECO:0000313" key="12">
    <source>
        <dbReference type="Proteomes" id="UP000289886"/>
    </source>
</evidence>
<dbReference type="PROSITE" id="PS00726">
    <property type="entry name" value="AP_NUCLEASE_F1_1"/>
    <property type="match status" value="1"/>
</dbReference>
<organism evidence="11 12">
    <name type="scientific">Acipenser ruthenus</name>
    <name type="common">Sterlet sturgeon</name>
    <dbReference type="NCBI Taxonomy" id="7906"/>
    <lineage>
        <taxon>Eukaryota</taxon>
        <taxon>Metazoa</taxon>
        <taxon>Chordata</taxon>
        <taxon>Craniata</taxon>
        <taxon>Vertebrata</taxon>
        <taxon>Euteleostomi</taxon>
        <taxon>Actinopterygii</taxon>
        <taxon>Chondrostei</taxon>
        <taxon>Acipenseriformes</taxon>
        <taxon>Acipenseridae</taxon>
        <taxon>Acipenser</taxon>
    </lineage>
</organism>
<evidence type="ECO:0000256" key="4">
    <source>
        <dbReference type="ARBA" id="ARBA00022723"/>
    </source>
</evidence>
<feature type="domain" description="Endonuclease/exonuclease/phosphatase" evidence="10">
    <location>
        <begin position="4"/>
        <end position="102"/>
    </location>
</feature>
<keyword evidence="8" id="KW-0234">DNA repair</keyword>
<dbReference type="InterPro" id="IPR020847">
    <property type="entry name" value="AP_endonuclease_F1_BS"/>
</dbReference>
<dbReference type="Proteomes" id="UP000289886">
    <property type="component" value="Unassembled WGS sequence"/>
</dbReference>
<evidence type="ECO:0000256" key="9">
    <source>
        <dbReference type="PIRSR" id="PIRSR604808-2"/>
    </source>
</evidence>
<sequence>MRIVTWNINGIRTFKGKVKQTLDSLAADIICVQETKVTRDLLDERTAIVEGYSSYFSFCRGRSGYSGILYLQGFFTQVIADKESVSDCKRLRLHKTIDITDYKVFEVAFCVPLNTNYSVLVHAYPIPIGREKDDNVFATTEFRPRGWVPGNVTVSEIGTSIIITFELAPDSYGIGSYYIYYQVHLQDWQNTAVVAMTSGHIVWTRSSSEGVKSNRIQVFIPDRDSVISSLDSQSVYRYYTASALAFLVDPEIKPVEES</sequence>
<name>A0A444U471_ACIRT</name>
<dbReference type="InterPro" id="IPR004808">
    <property type="entry name" value="AP_endonuc_1"/>
</dbReference>
<comment type="catalytic activity">
    <reaction evidence="1">
        <text>Exonucleolytic cleavage in the 3'- to 5'-direction to yield nucleoside 5'-phosphates.</text>
        <dbReference type="EC" id="3.1.11.2"/>
    </reaction>
</comment>
<evidence type="ECO:0000256" key="3">
    <source>
        <dbReference type="ARBA" id="ARBA00012115"/>
    </source>
</evidence>
<keyword evidence="12" id="KW-1185">Reference proteome</keyword>
<keyword evidence="11" id="KW-0456">Lyase</keyword>
<keyword evidence="5" id="KW-0227">DNA damage</keyword>
<dbReference type="EMBL" id="SCEB01215370">
    <property type="protein sequence ID" value="RXM29941.1"/>
    <property type="molecule type" value="Genomic_DNA"/>
</dbReference>
<dbReference type="GO" id="GO:0016829">
    <property type="term" value="F:lyase activity"/>
    <property type="evidence" value="ECO:0007669"/>
    <property type="project" value="UniProtKB-KW"/>
</dbReference>
<keyword evidence="4 9" id="KW-0479">Metal-binding</keyword>
<gene>
    <name evidence="11" type="ORF">EOD39_8351</name>
</gene>
<dbReference type="EC" id="3.1.11.2" evidence="3"/>
<feature type="binding site" evidence="9">
    <location>
        <position position="34"/>
    </location>
    <ligand>
        <name>Mg(2+)</name>
        <dbReference type="ChEBI" id="CHEBI:18420"/>
        <label>1</label>
    </ligand>
</feature>
<dbReference type="Pfam" id="PF03372">
    <property type="entry name" value="Exo_endo_phos"/>
    <property type="match status" value="1"/>
</dbReference>
<dbReference type="PANTHER" id="PTHR22748:SF27">
    <property type="entry name" value="DNA-(APURINIC OR APYRIMIDINIC SITE) ENDONUCLEASE 2"/>
    <property type="match status" value="1"/>
</dbReference>